<dbReference type="EMBL" id="UYSL01019770">
    <property type="protein sequence ID" value="VDL69588.1"/>
    <property type="molecule type" value="Genomic_DNA"/>
</dbReference>
<organism evidence="13">
    <name type="scientific">Nippostrongylus brasiliensis</name>
    <name type="common">Rat hookworm</name>
    <dbReference type="NCBI Taxonomy" id="27835"/>
    <lineage>
        <taxon>Eukaryota</taxon>
        <taxon>Metazoa</taxon>
        <taxon>Ecdysozoa</taxon>
        <taxon>Nematoda</taxon>
        <taxon>Chromadorea</taxon>
        <taxon>Rhabditida</taxon>
        <taxon>Rhabditina</taxon>
        <taxon>Rhabditomorpha</taxon>
        <taxon>Strongyloidea</taxon>
        <taxon>Heligmosomidae</taxon>
        <taxon>Nippostrongylus</taxon>
    </lineage>
</organism>
<dbReference type="AlphaFoldDB" id="A0A0N4XTP5"/>
<sequence length="836" mass="95772">MREVIDPPQRKGQSQCNAQRLDRGREREDNVESESIGVLRWWLSKRTIGHLQLWKNVECTTRQCVLTAAQLISKMDPSVDPCVDFYDYACGQWINNSVNLNYPSWNVLYETNMRAHDKIVHAMLKVMEGDSNIPLNRGERAAVELFRQCTDMDKLRMIGLNTWLRFVEKGARKLWPAQLWRRGLVDPDIRENSELGGWMRELVQDVEPVPLELSVLQAFNYSVFPLFWAGVEVNYFDSKNYLITIYEQLPLLLNPSVYQFNIPVTAEMILNKEGPQATSLLQETGEEMAALLGFDRSSPELRLMIARMIELEWRITVSGSRFYKHKKERYEVISIAELQIIAPAIDWRLFLSSLTGEELHARERIALKTGREWLIKLSQILLEYMETEGGQAVVRNYIKWKTLFFHLAYVKPKCREGFLWSVVEIYSGPPHLRKEFCIMRASGIFPLSLPSVLRKVDGEKRARDSKTFVKKISRNIIEEYRKILESSEILDNVTAPMAIDKNKNLCLQLGNLSVLVSYPDRMDNQLAMESEGDRISTELFWSMVFGAGAVYREKVKRLRKPVNPRDWVDSKPALSSTPIHNYERNLVQVPFDVARAPIADIDTLEVMSYASVGSIVGHEITHAFDDQGKLHGPTGNLGNSWWSAESRRRFSDRESCYVEQYARLTGSDDDAEARNSLYENIADNVGFEVALKAWRAHGDDSFRKLAGLELSREQVFFVGYAQSWCALKSKQQRGVHMIEKTRVTGVLQNSVDFSNAFSCPKGSPMNPEQKDLTKKSDQSKGGRPGVLLTSRGIHSVTALVQQLSRNRNRLSALLDLRYPSLYTSVRDANRMFILLA</sequence>
<evidence type="ECO:0000256" key="3">
    <source>
        <dbReference type="ARBA" id="ARBA00022670"/>
    </source>
</evidence>
<evidence type="ECO:0000256" key="5">
    <source>
        <dbReference type="ARBA" id="ARBA00022801"/>
    </source>
</evidence>
<dbReference type="PRINTS" id="PR00786">
    <property type="entry name" value="NEPRILYSIN"/>
</dbReference>
<dbReference type="SUPFAM" id="SSF55486">
    <property type="entry name" value="Metalloproteases ('zincins'), catalytic domain"/>
    <property type="match status" value="1"/>
</dbReference>
<keyword evidence="7" id="KW-0482">Metalloprotease</keyword>
<evidence type="ECO:0000256" key="8">
    <source>
        <dbReference type="SAM" id="MobiDB-lite"/>
    </source>
</evidence>
<dbReference type="Gene3D" id="1.10.1380.10">
    <property type="entry name" value="Neutral endopeptidase , domain2"/>
    <property type="match status" value="1"/>
</dbReference>
<keyword evidence="3" id="KW-0645">Protease</keyword>
<dbReference type="GO" id="GO:0004222">
    <property type="term" value="F:metalloendopeptidase activity"/>
    <property type="evidence" value="ECO:0007669"/>
    <property type="project" value="InterPro"/>
</dbReference>
<evidence type="ECO:0000256" key="6">
    <source>
        <dbReference type="ARBA" id="ARBA00022833"/>
    </source>
</evidence>
<dbReference type="InterPro" id="IPR018497">
    <property type="entry name" value="Peptidase_M13_C"/>
</dbReference>
<dbReference type="InterPro" id="IPR000718">
    <property type="entry name" value="Peptidase_M13"/>
</dbReference>
<dbReference type="OMA" id="IYSGPPH"/>
<evidence type="ECO:0000256" key="4">
    <source>
        <dbReference type="ARBA" id="ARBA00022723"/>
    </source>
</evidence>
<dbReference type="InterPro" id="IPR024079">
    <property type="entry name" value="MetalloPept_cat_dom_sf"/>
</dbReference>
<gene>
    <name evidence="11" type="ORF">NBR_LOCUS5999</name>
</gene>
<dbReference type="Gene3D" id="3.40.390.10">
    <property type="entry name" value="Collagenase (Catalytic Domain)"/>
    <property type="match status" value="1"/>
</dbReference>
<keyword evidence="4" id="KW-0479">Metal-binding</keyword>
<evidence type="ECO:0000259" key="10">
    <source>
        <dbReference type="Pfam" id="PF05649"/>
    </source>
</evidence>
<name>A0A0N4XTP5_NIPBR</name>
<keyword evidence="5" id="KW-0378">Hydrolase</keyword>
<dbReference type="PROSITE" id="PS51885">
    <property type="entry name" value="NEPRILYSIN"/>
    <property type="match status" value="1"/>
</dbReference>
<evidence type="ECO:0000259" key="9">
    <source>
        <dbReference type="Pfam" id="PF01431"/>
    </source>
</evidence>
<evidence type="ECO:0000256" key="7">
    <source>
        <dbReference type="ARBA" id="ARBA00023049"/>
    </source>
</evidence>
<evidence type="ECO:0000256" key="2">
    <source>
        <dbReference type="ARBA" id="ARBA00007357"/>
    </source>
</evidence>
<dbReference type="STRING" id="27835.A0A0N4XTP5"/>
<dbReference type="GO" id="GO:0046872">
    <property type="term" value="F:metal ion binding"/>
    <property type="evidence" value="ECO:0007669"/>
    <property type="project" value="UniProtKB-KW"/>
</dbReference>
<feature type="domain" description="Peptidase M13 C-terminal" evidence="9">
    <location>
        <begin position="582"/>
        <end position="770"/>
    </location>
</feature>
<dbReference type="GO" id="GO:0005886">
    <property type="term" value="C:plasma membrane"/>
    <property type="evidence" value="ECO:0007669"/>
    <property type="project" value="TreeGrafter"/>
</dbReference>
<reference evidence="11 12" key="2">
    <citation type="submission" date="2018-11" db="EMBL/GenBank/DDBJ databases">
        <authorList>
            <consortium name="Pathogen Informatics"/>
        </authorList>
    </citation>
    <scope>NUCLEOTIDE SEQUENCE [LARGE SCALE GENOMIC DNA]</scope>
</reference>
<dbReference type="Proteomes" id="UP000271162">
    <property type="component" value="Unassembled WGS sequence"/>
</dbReference>
<proteinExistence type="inferred from homology"/>
<dbReference type="InterPro" id="IPR042089">
    <property type="entry name" value="Peptidase_M13_dom_2"/>
</dbReference>
<dbReference type="GO" id="GO:0016485">
    <property type="term" value="P:protein processing"/>
    <property type="evidence" value="ECO:0007669"/>
    <property type="project" value="TreeGrafter"/>
</dbReference>
<dbReference type="InterPro" id="IPR008753">
    <property type="entry name" value="Peptidase_M13_N"/>
</dbReference>
<evidence type="ECO:0000313" key="13">
    <source>
        <dbReference type="WBParaSite" id="NBR_0000599801-mRNA-1"/>
    </source>
</evidence>
<feature type="region of interest" description="Disordered" evidence="8">
    <location>
        <begin position="758"/>
        <end position="787"/>
    </location>
</feature>
<dbReference type="Pfam" id="PF05649">
    <property type="entry name" value="Peptidase_M13_N"/>
    <property type="match status" value="1"/>
</dbReference>
<accession>A0A0N4XTP5</accession>
<dbReference type="PANTHER" id="PTHR11733:SF133">
    <property type="entry name" value="PHOSPHATE-REGULATING NEUTRAL ENDOPEPTIDASE PHEX"/>
    <property type="match status" value="1"/>
</dbReference>
<comment type="cofactor">
    <cofactor evidence="1">
        <name>Zn(2+)</name>
        <dbReference type="ChEBI" id="CHEBI:29105"/>
    </cofactor>
</comment>
<dbReference type="CDD" id="cd08662">
    <property type="entry name" value="M13"/>
    <property type="match status" value="1"/>
</dbReference>
<feature type="region of interest" description="Disordered" evidence="8">
    <location>
        <begin position="1"/>
        <end position="27"/>
    </location>
</feature>
<evidence type="ECO:0000313" key="12">
    <source>
        <dbReference type="Proteomes" id="UP000271162"/>
    </source>
</evidence>
<protein>
    <submittedName>
        <fullName evidence="13">Membrane metallo-endopeptidase-like 1</fullName>
    </submittedName>
</protein>
<evidence type="ECO:0000313" key="11">
    <source>
        <dbReference type="EMBL" id="VDL69588.1"/>
    </source>
</evidence>
<feature type="compositionally biased region" description="Basic and acidic residues" evidence="8">
    <location>
        <begin position="768"/>
        <end position="780"/>
    </location>
</feature>
<evidence type="ECO:0000256" key="1">
    <source>
        <dbReference type="ARBA" id="ARBA00001947"/>
    </source>
</evidence>
<keyword evidence="12" id="KW-1185">Reference proteome</keyword>
<dbReference type="Pfam" id="PF01431">
    <property type="entry name" value="Peptidase_M13"/>
    <property type="match status" value="1"/>
</dbReference>
<reference evidence="13" key="1">
    <citation type="submission" date="2016-04" db="UniProtKB">
        <authorList>
            <consortium name="WormBaseParasite"/>
        </authorList>
    </citation>
    <scope>IDENTIFICATION</scope>
</reference>
<feature type="domain" description="Peptidase M13 N-terminal" evidence="10">
    <location>
        <begin position="81"/>
        <end position="508"/>
    </location>
</feature>
<dbReference type="PANTHER" id="PTHR11733">
    <property type="entry name" value="ZINC METALLOPROTEASE FAMILY M13 NEPRILYSIN-RELATED"/>
    <property type="match status" value="1"/>
</dbReference>
<keyword evidence="6" id="KW-0862">Zinc</keyword>
<comment type="similarity">
    <text evidence="2">Belongs to the peptidase M13 family.</text>
</comment>
<dbReference type="WBParaSite" id="NBR_0000599801-mRNA-1">
    <property type="protein sequence ID" value="NBR_0000599801-mRNA-1"/>
    <property type="gene ID" value="NBR_0000599801"/>
</dbReference>